<feature type="domain" description="GH18" evidence="2">
    <location>
        <begin position="164"/>
        <end position="449"/>
    </location>
</feature>
<feature type="domain" description="GH18" evidence="2">
    <location>
        <begin position="1"/>
        <end position="120"/>
    </location>
</feature>
<dbReference type="AlphaFoldDB" id="A0AAQ4E3V2"/>
<dbReference type="SUPFAM" id="SSF51445">
    <property type="entry name" value="(Trans)glycosidases"/>
    <property type="match status" value="2"/>
</dbReference>
<keyword evidence="4" id="KW-1185">Reference proteome</keyword>
<dbReference type="Pfam" id="PF00704">
    <property type="entry name" value="Glyco_hydro_18"/>
    <property type="match status" value="2"/>
</dbReference>
<proteinExistence type="predicted"/>
<dbReference type="PROSITE" id="PS51910">
    <property type="entry name" value="GH18_2"/>
    <property type="match status" value="2"/>
</dbReference>
<dbReference type="GO" id="GO:0005576">
    <property type="term" value="C:extracellular region"/>
    <property type="evidence" value="ECO:0007669"/>
    <property type="project" value="TreeGrafter"/>
</dbReference>
<dbReference type="PANTHER" id="PTHR11177">
    <property type="entry name" value="CHITINASE"/>
    <property type="match status" value="1"/>
</dbReference>
<feature type="region of interest" description="Disordered" evidence="1">
    <location>
        <begin position="125"/>
        <end position="160"/>
    </location>
</feature>
<dbReference type="GO" id="GO:0004568">
    <property type="term" value="F:chitinase activity"/>
    <property type="evidence" value="ECO:0007669"/>
    <property type="project" value="TreeGrafter"/>
</dbReference>
<sequence>MNFVVNSVPIEKCTHVVYSYLETDNTTGKFIFRKKGLINDREAPLKGDLQGLSAHSTDARMPGPQMRLDTETGTGQVRWFLSKGLAGVFIWSVDQDDYSGDCVGDVFPMVDTAWKALQGYRPYKGSPHTREEIHPSTTETSGRAGEGGTTEGTSSEEAERNARAPVVCFIRGEGFQRRGASRFSLRSLPLDKCTHFVYSYLETDNKTGQFLFHILDEMGNLRLTTGKNHLRNLVSYGGGAHVQSLLNRIRDDRKAEDLINEIKFWLSELGIDGINFHLEGPGPPVCKPAEIETILNFIKESCLGRWINAGVPKYKIIPGIATYGRSFTLNDPAYNGVSAKLYEDHPLGYGANFTQTDGYMNYVETCRRVNYYHWKREWVKYAATPYIYYEDQWVSYDDKDSVDVKATWFRKHWLGGIFVWSLDADDYSGECIGEIYPMVTAAWKPMRHYRPIPMRRSEDETPKVRLLFYKF</sequence>
<dbReference type="Gene3D" id="3.10.50.10">
    <property type="match status" value="1"/>
</dbReference>
<dbReference type="Proteomes" id="UP001321473">
    <property type="component" value="Unassembled WGS sequence"/>
</dbReference>
<dbReference type="GO" id="GO:0005975">
    <property type="term" value="P:carbohydrate metabolic process"/>
    <property type="evidence" value="ECO:0007669"/>
    <property type="project" value="InterPro"/>
</dbReference>
<dbReference type="InterPro" id="IPR001223">
    <property type="entry name" value="Glyco_hydro18_cat"/>
</dbReference>
<comment type="caution">
    <text evidence="3">The sequence shown here is derived from an EMBL/GenBank/DDBJ whole genome shotgun (WGS) entry which is preliminary data.</text>
</comment>
<dbReference type="GO" id="GO:0008061">
    <property type="term" value="F:chitin binding"/>
    <property type="evidence" value="ECO:0007669"/>
    <property type="project" value="InterPro"/>
</dbReference>
<protein>
    <recommendedName>
        <fullName evidence="2">GH18 domain-containing protein</fullName>
    </recommendedName>
</protein>
<dbReference type="SMART" id="SM00636">
    <property type="entry name" value="Glyco_18"/>
    <property type="match status" value="1"/>
</dbReference>
<evidence type="ECO:0000259" key="2">
    <source>
        <dbReference type="PROSITE" id="PS51910"/>
    </source>
</evidence>
<reference evidence="3 4" key="1">
    <citation type="journal article" date="2023" name="Arcadia Sci">
        <title>De novo assembly of a long-read Amblyomma americanum tick genome.</title>
        <authorList>
            <person name="Chou S."/>
            <person name="Poskanzer K.E."/>
            <person name="Rollins M."/>
            <person name="Thuy-Boun P.S."/>
        </authorList>
    </citation>
    <scope>NUCLEOTIDE SEQUENCE [LARGE SCALE GENOMIC DNA]</scope>
    <source>
        <strain evidence="3">F_SG_1</strain>
        <tissue evidence="3">Salivary glands</tissue>
    </source>
</reference>
<dbReference type="EMBL" id="JARKHS020022688">
    <property type="protein sequence ID" value="KAK8769378.1"/>
    <property type="molecule type" value="Genomic_DNA"/>
</dbReference>
<dbReference type="InterPro" id="IPR050314">
    <property type="entry name" value="Glycosyl_Hydrlase_18"/>
</dbReference>
<name>A0AAQ4E3V2_AMBAM</name>
<dbReference type="GO" id="GO:0006032">
    <property type="term" value="P:chitin catabolic process"/>
    <property type="evidence" value="ECO:0007669"/>
    <property type="project" value="TreeGrafter"/>
</dbReference>
<dbReference type="SUPFAM" id="SSF54556">
    <property type="entry name" value="Chitinase insertion domain"/>
    <property type="match status" value="1"/>
</dbReference>
<gene>
    <name evidence="3" type="ORF">V5799_014157</name>
</gene>
<dbReference type="InterPro" id="IPR011583">
    <property type="entry name" value="Chitinase_II/V-like_cat"/>
</dbReference>
<dbReference type="PANTHER" id="PTHR11177:SF144">
    <property type="entry name" value="CHITINASE 5"/>
    <property type="match status" value="1"/>
</dbReference>
<organism evidence="3 4">
    <name type="scientific">Amblyomma americanum</name>
    <name type="common">Lone star tick</name>
    <dbReference type="NCBI Taxonomy" id="6943"/>
    <lineage>
        <taxon>Eukaryota</taxon>
        <taxon>Metazoa</taxon>
        <taxon>Ecdysozoa</taxon>
        <taxon>Arthropoda</taxon>
        <taxon>Chelicerata</taxon>
        <taxon>Arachnida</taxon>
        <taxon>Acari</taxon>
        <taxon>Parasitiformes</taxon>
        <taxon>Ixodida</taxon>
        <taxon>Ixodoidea</taxon>
        <taxon>Ixodidae</taxon>
        <taxon>Amblyomminae</taxon>
        <taxon>Amblyomma</taxon>
    </lineage>
</organism>
<evidence type="ECO:0000313" key="3">
    <source>
        <dbReference type="EMBL" id="KAK8769378.1"/>
    </source>
</evidence>
<dbReference type="Gene3D" id="3.20.20.80">
    <property type="entry name" value="Glycosidases"/>
    <property type="match status" value="3"/>
</dbReference>
<accession>A0AAQ4E3V2</accession>
<evidence type="ECO:0000256" key="1">
    <source>
        <dbReference type="SAM" id="MobiDB-lite"/>
    </source>
</evidence>
<dbReference type="InterPro" id="IPR017853">
    <property type="entry name" value="GH"/>
</dbReference>
<evidence type="ECO:0000313" key="4">
    <source>
        <dbReference type="Proteomes" id="UP001321473"/>
    </source>
</evidence>
<dbReference type="InterPro" id="IPR029070">
    <property type="entry name" value="Chitinase_insertion_sf"/>
</dbReference>